<keyword evidence="1" id="KW-1133">Transmembrane helix</keyword>
<sequence>MTAGHETYDGDALMAAITGEGLPPKAREDAAFLAEHRSAVADVALLREQLGIIAAALQEPPPVAEPAPVRTPRPRRRPFTLAVRTVGVAVAAVLASGLGWLVVQAGSGIGAGSADSGAGSKSAADSNASQAAPGYLACARLVVEGTITAIEPLPGEPGRERVTLRVTRYYKPDRGKDVLTFVRDEETAPPVRKGDHILIGIQRRATAPDLWAVGNREIADERAWLTGAVTESPAPACDGYTGG</sequence>
<evidence type="ECO:0000256" key="1">
    <source>
        <dbReference type="SAM" id="Phobius"/>
    </source>
</evidence>
<evidence type="ECO:0000313" key="3">
    <source>
        <dbReference type="Proteomes" id="UP000442707"/>
    </source>
</evidence>
<keyword evidence="1" id="KW-0812">Transmembrane</keyword>
<protein>
    <submittedName>
        <fullName evidence="2">Uncharacterized protein</fullName>
    </submittedName>
</protein>
<gene>
    <name evidence="2" type="ORF">F7R91_16080</name>
</gene>
<evidence type="ECO:0000313" key="2">
    <source>
        <dbReference type="EMBL" id="KAB1146428.1"/>
    </source>
</evidence>
<proteinExistence type="predicted"/>
<comment type="caution">
    <text evidence="2">The sequence shown here is derived from an EMBL/GenBank/DDBJ whole genome shotgun (WGS) entry which is preliminary data.</text>
</comment>
<name>A0A6H9V2K9_9ACTN</name>
<dbReference type="Proteomes" id="UP000442707">
    <property type="component" value="Unassembled WGS sequence"/>
</dbReference>
<keyword evidence="1" id="KW-0472">Membrane</keyword>
<keyword evidence="3" id="KW-1185">Reference proteome</keyword>
<accession>A0A6H9V2K9</accession>
<dbReference type="EMBL" id="VZRB01000009">
    <property type="protein sequence ID" value="KAB1146428.1"/>
    <property type="molecule type" value="Genomic_DNA"/>
</dbReference>
<dbReference type="AlphaFoldDB" id="A0A6H9V2K9"/>
<organism evidence="2 3">
    <name type="scientific">Streptomyces luteolifulvus</name>
    <dbReference type="NCBI Taxonomy" id="2615112"/>
    <lineage>
        <taxon>Bacteria</taxon>
        <taxon>Bacillati</taxon>
        <taxon>Actinomycetota</taxon>
        <taxon>Actinomycetes</taxon>
        <taxon>Kitasatosporales</taxon>
        <taxon>Streptomycetaceae</taxon>
        <taxon>Streptomyces</taxon>
    </lineage>
</organism>
<feature type="transmembrane region" description="Helical" evidence="1">
    <location>
        <begin position="81"/>
        <end position="103"/>
    </location>
</feature>
<reference evidence="2 3" key="1">
    <citation type="submission" date="2019-09" db="EMBL/GenBank/DDBJ databases">
        <title>Screening of Novel Bioactive Compounds from Soil-Associated.</title>
        <authorList>
            <person name="Zhao S."/>
        </authorList>
    </citation>
    <scope>NUCLEOTIDE SEQUENCE [LARGE SCALE GENOMIC DNA]</scope>
    <source>
        <strain evidence="2 3">HIT-DPA4</strain>
    </source>
</reference>
<dbReference type="RefSeq" id="WP_150949289.1">
    <property type="nucleotide sequence ID" value="NZ_VZRB01000009.1"/>
</dbReference>